<dbReference type="Pfam" id="PF08761">
    <property type="entry name" value="dUTPase_2"/>
    <property type="match status" value="2"/>
</dbReference>
<keyword evidence="2" id="KW-1185">Reference proteome</keyword>
<reference evidence="1 2" key="1">
    <citation type="submission" date="2023-07" db="EMBL/GenBank/DDBJ databases">
        <title>Genomic Encyclopedia of Type Strains, Phase IV (KMG-IV): sequencing the most valuable type-strain genomes for metagenomic binning, comparative biology and taxonomic classification.</title>
        <authorList>
            <person name="Goeker M."/>
        </authorList>
    </citation>
    <scope>NUCLEOTIDE SEQUENCE [LARGE SCALE GENOMIC DNA]</scope>
    <source>
        <strain evidence="1 2">DSM 19598</strain>
    </source>
</reference>
<dbReference type="Proteomes" id="UP001242313">
    <property type="component" value="Unassembled WGS sequence"/>
</dbReference>
<gene>
    <name evidence="1" type="ORF">J2S25_000873</name>
</gene>
<dbReference type="Gene3D" id="1.10.4010.10">
    <property type="entry name" value="Type II deoxyuridine triphosphatase"/>
    <property type="match status" value="1"/>
</dbReference>
<organism evidence="1 2">
    <name type="scientific">Mesobacillus stamsii</name>
    <dbReference type="NCBI Taxonomy" id="225347"/>
    <lineage>
        <taxon>Bacteria</taxon>
        <taxon>Bacillati</taxon>
        <taxon>Bacillota</taxon>
        <taxon>Bacilli</taxon>
        <taxon>Bacillales</taxon>
        <taxon>Bacillaceae</taxon>
        <taxon>Mesobacillus</taxon>
    </lineage>
</organism>
<dbReference type="InterPro" id="IPR014871">
    <property type="entry name" value="dUTPase/dCTP_pyrophosphatase"/>
</dbReference>
<comment type="caution">
    <text evidence="1">The sequence shown here is derived from an EMBL/GenBank/DDBJ whole genome shotgun (WGS) entry which is preliminary data.</text>
</comment>
<evidence type="ECO:0000313" key="1">
    <source>
        <dbReference type="EMBL" id="MDQ0412693.1"/>
    </source>
</evidence>
<dbReference type="CDD" id="cd11527">
    <property type="entry name" value="NTP-PPase_dUTPase"/>
    <property type="match status" value="1"/>
</dbReference>
<dbReference type="InterPro" id="IPR016947">
    <property type="entry name" value="UCP030140"/>
</dbReference>
<proteinExistence type="predicted"/>
<dbReference type="RefSeq" id="WP_307191282.1">
    <property type="nucleotide sequence ID" value="NZ_JAUSUN010000004.1"/>
</dbReference>
<evidence type="ECO:0000313" key="2">
    <source>
        <dbReference type="Proteomes" id="UP001242313"/>
    </source>
</evidence>
<name>A0ABU0FRZ7_9BACI</name>
<protein>
    <submittedName>
        <fullName evidence="1">Dimeric dUTPase (All-alpha-NTP-PPase superfamily)</fullName>
    </submittedName>
</protein>
<dbReference type="EMBL" id="JAUSUN010000004">
    <property type="protein sequence ID" value="MDQ0412693.1"/>
    <property type="molecule type" value="Genomic_DNA"/>
</dbReference>
<dbReference type="SUPFAM" id="SSF101386">
    <property type="entry name" value="all-alpha NTP pyrophosphatases"/>
    <property type="match status" value="1"/>
</dbReference>
<sequence length="189" mass="22046">MNLKHMFEMQKALDDHILDEHPELKGQDNLEWKTLALLVEVGECANEWRGFKKWSKDQQPRVKVKTGYEMVDNQFGGISPDFNKPVFKNPLLEEYVDGLHFVLSIGIEHEFVDEVLEYFEPHFIQDHKDPNVTKQFNSVFEAASGLHGYESLLYSYLALGEMLEFTQDEIEEAYMAKNAINHKRQESGY</sequence>
<accession>A0ABU0FRZ7</accession>
<dbReference type="PIRSF" id="PIRSF030140">
    <property type="entry name" value="UCP030140"/>
    <property type="match status" value="1"/>
</dbReference>